<dbReference type="Gene3D" id="3.90.1150.60">
    <property type="entry name" value="Methioning gamme-lyase, C-terminal domain"/>
    <property type="match status" value="1"/>
</dbReference>
<reference evidence="1" key="1">
    <citation type="submission" date="2017-11" db="EMBL/GenBank/DDBJ databases">
        <title>Three new genomes from thermophilic consortium.</title>
        <authorList>
            <person name="Quaggio R."/>
            <person name="Amgarten D."/>
            <person name="Setubal J.C."/>
        </authorList>
    </citation>
    <scope>NUCLEOTIDE SEQUENCE</scope>
    <source>
        <strain evidence="1">ZCTH01-B2</strain>
    </source>
</reference>
<dbReference type="Pfam" id="PF06838">
    <property type="entry name" value="Met_gamma_lyase"/>
    <property type="match status" value="1"/>
</dbReference>
<dbReference type="InterPro" id="IPR015424">
    <property type="entry name" value="PyrdxlP-dep_Trfase"/>
</dbReference>
<sequence length="424" mass="45048">MNIWSQLIPDCPEPIARAADEALNLVRPVWSRVDELVLRNQARVLAAFQEAGVAEVHFAESTGYGYNDIGREKLDEVFARAFGAEAGLVRVQFASGTHAIATGLFAVLRPGDRLIAAAGAPYDTLQQVIRGKPGSLAEWGVAYEEVPLRADQTVDLEAVAEAVRRPDARCLFIQRSRGYSLRAPLTVAQIGEIIRAAKAANPGIVTVVDNCYGEFVEAQEPPHVGADLTCGSLIKNPGGGIAPTGGYIVGRQDLVERAAARLFAPGIGPEVGANAGVNRLLYQGLFLAPHVTGEALKGAQFTAAFFAHLGFAVRPSYDAYRSDLVQAVELGRPEALIAFCQAVQKASPVDAHVRPEPWDMPGYDDPVIMAAGTFVQGSSIELSADGPVRPPYVAYFQGGLTREHVMLAALRAASDLAAAGILTV</sequence>
<dbReference type="RefSeq" id="WP_273378415.1">
    <property type="nucleotide sequence ID" value="NZ_PIUK01000028.1"/>
</dbReference>
<dbReference type="Proteomes" id="UP000732377">
    <property type="component" value="Unassembled WGS sequence"/>
</dbReference>
<comment type="caution">
    <text evidence="1">The sequence shown here is derived from an EMBL/GenBank/DDBJ whole genome shotgun (WGS) entry which is preliminary data.</text>
</comment>
<dbReference type="Gene3D" id="3.40.640.10">
    <property type="entry name" value="Type I PLP-dependent aspartate aminotransferase-like (Major domain)"/>
    <property type="match status" value="1"/>
</dbReference>
<dbReference type="SUPFAM" id="SSF53383">
    <property type="entry name" value="PLP-dependent transferases"/>
    <property type="match status" value="1"/>
</dbReference>
<dbReference type="PANTHER" id="PTHR46658">
    <property type="entry name" value="CYS OR MET METABOLISM PYRIDOXAL-PHOSPHATE-DEPENDENT ENZYME"/>
    <property type="match status" value="1"/>
</dbReference>
<proteinExistence type="predicted"/>
<gene>
    <name evidence="1" type="ORF">CWE10_04745</name>
</gene>
<dbReference type="AlphaFoldDB" id="A0A953I7R8"/>
<protein>
    <recommendedName>
        <fullName evidence="3">Aluminum resistance protein</fullName>
    </recommendedName>
</protein>
<dbReference type="EMBL" id="PIUK01000028">
    <property type="protein sequence ID" value="MBY6275519.1"/>
    <property type="molecule type" value="Genomic_DNA"/>
</dbReference>
<dbReference type="PANTHER" id="PTHR46658:SF1">
    <property type="entry name" value="CYS OR MET METABOLISM PYRIDOXAL-PHOSPHATE-DEPENDENT ENZYME"/>
    <property type="match status" value="1"/>
</dbReference>
<evidence type="ECO:0008006" key="3">
    <source>
        <dbReference type="Google" id="ProtNLM"/>
    </source>
</evidence>
<dbReference type="InterPro" id="IPR015421">
    <property type="entry name" value="PyrdxlP-dep_Trfase_major"/>
</dbReference>
<accession>A0A953I7R8</accession>
<evidence type="ECO:0000313" key="2">
    <source>
        <dbReference type="Proteomes" id="UP000732377"/>
    </source>
</evidence>
<dbReference type="InterPro" id="IPR009651">
    <property type="entry name" value="Met_g_lyase_put"/>
</dbReference>
<organism evidence="1 2">
    <name type="scientific">Symbiobacterium thermophilum</name>
    <dbReference type="NCBI Taxonomy" id="2734"/>
    <lineage>
        <taxon>Bacteria</taxon>
        <taxon>Bacillati</taxon>
        <taxon>Bacillota</taxon>
        <taxon>Clostridia</taxon>
        <taxon>Eubacteriales</taxon>
        <taxon>Symbiobacteriaceae</taxon>
        <taxon>Symbiobacterium</taxon>
    </lineage>
</organism>
<name>A0A953I7R8_SYMTR</name>
<evidence type="ECO:0000313" key="1">
    <source>
        <dbReference type="EMBL" id="MBY6275519.1"/>
    </source>
</evidence>